<gene>
    <name evidence="1" type="ORF">ACH50_16285</name>
</gene>
<organism evidence="1 2">
    <name type="scientific">Franconibacter pulveris</name>
    <dbReference type="NCBI Taxonomy" id="435910"/>
    <lineage>
        <taxon>Bacteria</taxon>
        <taxon>Pseudomonadati</taxon>
        <taxon>Pseudomonadota</taxon>
        <taxon>Gammaproteobacteria</taxon>
        <taxon>Enterobacterales</taxon>
        <taxon>Enterobacteriaceae</taxon>
        <taxon>Franconibacter</taxon>
    </lineage>
</organism>
<dbReference type="Pfam" id="PF10799">
    <property type="entry name" value="YliH"/>
    <property type="match status" value="1"/>
</dbReference>
<dbReference type="PATRIC" id="fig|1656095.3.peg.3036"/>
<dbReference type="InterPro" id="IPR020359">
    <property type="entry name" value="Biofilm_regulator_BssR"/>
</dbReference>
<evidence type="ECO:0000313" key="1">
    <source>
        <dbReference type="EMBL" id="KMV33510.1"/>
    </source>
</evidence>
<name>A0A0J8VLV6_9ENTR</name>
<dbReference type="RefSeq" id="WP_024556018.1">
    <property type="nucleotide sequence ID" value="NZ_LFEJ01000022.1"/>
</dbReference>
<dbReference type="AlphaFoldDB" id="A0A0J8VLV6"/>
<dbReference type="Proteomes" id="UP000037315">
    <property type="component" value="Unassembled WGS sequence"/>
</dbReference>
<accession>A0A0J8VLV6</accession>
<proteinExistence type="predicted"/>
<dbReference type="EMBL" id="LFEJ01000022">
    <property type="protein sequence ID" value="KMV33510.1"/>
    <property type="molecule type" value="Genomic_DNA"/>
</dbReference>
<evidence type="ECO:0008006" key="3">
    <source>
        <dbReference type="Google" id="ProtNLM"/>
    </source>
</evidence>
<comment type="caution">
    <text evidence="1">The sequence shown here is derived from an EMBL/GenBank/DDBJ whole genome shotgun (WGS) entry which is preliminary data.</text>
</comment>
<reference evidence="1 2" key="1">
    <citation type="submission" date="2015-06" db="EMBL/GenBank/DDBJ databases">
        <title>Genome sequencing of Cronobacter sp. strain DJ34 isolated from petroleum contaminated sludge of Duliajan Oil Fields, Assam, India.</title>
        <authorList>
            <person name="Pal S."/>
            <person name="Banerjee T.D."/>
            <person name="Roy A."/>
            <person name="Sar P."/>
            <person name="Kazy S.K."/>
        </authorList>
    </citation>
    <scope>NUCLEOTIDE SEQUENCE [LARGE SCALE GENOMIC DNA]</scope>
    <source>
        <strain evidence="1 2">DJ34</strain>
    </source>
</reference>
<sequence>MISDRVRHDLLKKTIIAKVDLMAYLQLRKAKGYMSVAESHYLRDNLFDLCKEYRRHYALLKQTQKSTELAAFTQCLDALSGAAVCLMTGQHDCPLYITVDAEKLERAIITLQRCTHLLSDLRKPAEA</sequence>
<evidence type="ECO:0000313" key="2">
    <source>
        <dbReference type="Proteomes" id="UP000037315"/>
    </source>
</evidence>
<protein>
    <recommendedName>
        <fullName evidence="3">Biofilm formation regulatory protein BssR</fullName>
    </recommendedName>
</protein>
<keyword evidence="2" id="KW-1185">Reference proteome</keyword>
<dbReference type="OrthoDB" id="6630475at2"/>